<evidence type="ECO:0000256" key="2">
    <source>
        <dbReference type="ARBA" id="ARBA00022723"/>
    </source>
</evidence>
<proteinExistence type="predicted"/>
<keyword evidence="7" id="KW-1185">Reference proteome</keyword>
<organism evidence="6 7">
    <name type="scientific">Aestuariirhabdus litorea</name>
    <dbReference type="NCBI Taxonomy" id="2528527"/>
    <lineage>
        <taxon>Bacteria</taxon>
        <taxon>Pseudomonadati</taxon>
        <taxon>Pseudomonadota</taxon>
        <taxon>Gammaproteobacteria</taxon>
        <taxon>Oceanospirillales</taxon>
        <taxon>Aestuariirhabdaceae</taxon>
        <taxon>Aestuariirhabdus</taxon>
    </lineage>
</organism>
<feature type="domain" description="4Fe-4S ferredoxin-type" evidence="5">
    <location>
        <begin position="432"/>
        <end position="461"/>
    </location>
</feature>
<reference evidence="6 7" key="1">
    <citation type="submission" date="2018-08" db="EMBL/GenBank/DDBJ databases">
        <authorList>
            <person name="Khan S.A."/>
        </authorList>
    </citation>
    <scope>NUCLEOTIDE SEQUENCE [LARGE SCALE GENOMIC DNA]</scope>
    <source>
        <strain evidence="6 7">GTF-13</strain>
    </source>
</reference>
<dbReference type="InterPro" id="IPR057431">
    <property type="entry name" value="LdpA_Fe-S-bd"/>
</dbReference>
<sequence length="537" mass="57453">MTAVIHQPKGSVAHQFEPATSSITYRSSGQLLILGPEHRARLAAAELEGALHCTLLISEAMPASLDADMERAAGLVIKAPIHHHKLQSVGGYLGHFDAQVSLPGGLTGNSLASLSQLKAFDLLLDLGRTPQLASEKPPAGYFHCPDQASLERALEELPQLVGEFSKPVYLRVNSDLCAHSNSGIIGCTRCLEVCPADAISAPSGQIEVDHHLCHGVGGCASACPTGAIELLESPPQQLLQQLRDQLQQAGQPSPLVIHDAQGTALLATVPEPRVTLELEEINCAGLETWFSALAWGAPQVVIIAPTDYPETARNALNTQLGYAGALLRGLGIEEPRITLVEQHDGESLPRLLAQPLAPLSSAAYLPDNKRREALYQAIDQLAQANAQPATELAMPSGFPMGGLNIDSDNCTLCMSCAGVCPTQALQSGGDEPRLRFTQHNCVQCNLCVSACPEQVLELRSGYQLDRSARKSQQTLHEDSPLCCVDCGTPFATQSLFRKMQLKLADSPMFQGSNAQLLERCGDCRVKALMKQDSELLP</sequence>
<keyword evidence="4" id="KW-0411">Iron-sulfur</keyword>
<feature type="domain" description="4Fe-4S ferredoxin-type" evidence="5">
    <location>
        <begin position="401"/>
        <end position="430"/>
    </location>
</feature>
<accession>A0A3P3VT73</accession>
<evidence type="ECO:0000259" key="5">
    <source>
        <dbReference type="PROSITE" id="PS51379"/>
    </source>
</evidence>
<dbReference type="Proteomes" id="UP000280792">
    <property type="component" value="Unassembled WGS sequence"/>
</dbReference>
<evidence type="ECO:0000313" key="7">
    <source>
        <dbReference type="Proteomes" id="UP000280792"/>
    </source>
</evidence>
<dbReference type="SUPFAM" id="SSF54862">
    <property type="entry name" value="4Fe-4S ferredoxins"/>
    <property type="match status" value="1"/>
</dbReference>
<dbReference type="EMBL" id="QWEZ01000001">
    <property type="protein sequence ID" value="RRJ83963.1"/>
    <property type="molecule type" value="Genomic_DNA"/>
</dbReference>
<dbReference type="PROSITE" id="PS51379">
    <property type="entry name" value="4FE4S_FER_2"/>
    <property type="match status" value="3"/>
</dbReference>
<dbReference type="GO" id="GO:0046872">
    <property type="term" value="F:metal ion binding"/>
    <property type="evidence" value="ECO:0007669"/>
    <property type="project" value="UniProtKB-KW"/>
</dbReference>
<dbReference type="Gene3D" id="3.30.70.20">
    <property type="match status" value="3"/>
</dbReference>
<evidence type="ECO:0000256" key="1">
    <source>
        <dbReference type="ARBA" id="ARBA00022485"/>
    </source>
</evidence>
<dbReference type="GO" id="GO:0051539">
    <property type="term" value="F:4 iron, 4 sulfur cluster binding"/>
    <property type="evidence" value="ECO:0007669"/>
    <property type="project" value="UniProtKB-KW"/>
</dbReference>
<evidence type="ECO:0000256" key="3">
    <source>
        <dbReference type="ARBA" id="ARBA00023004"/>
    </source>
</evidence>
<feature type="domain" description="4Fe-4S ferredoxin-type" evidence="5">
    <location>
        <begin position="204"/>
        <end position="233"/>
    </location>
</feature>
<dbReference type="PROSITE" id="PS00198">
    <property type="entry name" value="4FE4S_FER_1"/>
    <property type="match status" value="2"/>
</dbReference>
<dbReference type="Pfam" id="PF13237">
    <property type="entry name" value="Fer4_10"/>
    <property type="match status" value="1"/>
</dbReference>
<dbReference type="PANTHER" id="PTHR43687">
    <property type="entry name" value="ADENYLYLSULFATE REDUCTASE, BETA SUBUNIT"/>
    <property type="match status" value="1"/>
</dbReference>
<keyword evidence="1" id="KW-0004">4Fe-4S</keyword>
<dbReference type="AlphaFoldDB" id="A0A3P3VT73"/>
<dbReference type="InterPro" id="IPR017900">
    <property type="entry name" value="4Fe4S_Fe_S_CS"/>
</dbReference>
<dbReference type="Pfam" id="PF25160">
    <property type="entry name" value="LdpA_Fe-S-bd"/>
    <property type="match status" value="1"/>
</dbReference>
<dbReference type="InterPro" id="IPR050572">
    <property type="entry name" value="Fe-S_Ferredoxin"/>
</dbReference>
<evidence type="ECO:0000313" key="6">
    <source>
        <dbReference type="EMBL" id="RRJ83963.1"/>
    </source>
</evidence>
<reference evidence="6 7" key="2">
    <citation type="submission" date="2018-12" db="EMBL/GenBank/DDBJ databases">
        <title>Simiduia agarivorans gen. nov., sp. nov., a marine, agarolytic bacterium isolated from shallow coastal water from Keelung, Taiwan.</title>
        <authorList>
            <person name="Shieh W.Y."/>
        </authorList>
    </citation>
    <scope>NUCLEOTIDE SEQUENCE [LARGE SCALE GENOMIC DNA]</scope>
    <source>
        <strain evidence="6 7">GTF-13</strain>
    </source>
</reference>
<keyword evidence="2" id="KW-0479">Metal-binding</keyword>
<dbReference type="RefSeq" id="WP_125014389.1">
    <property type="nucleotide sequence ID" value="NZ_QWEZ01000001.1"/>
</dbReference>
<name>A0A3P3VT73_9GAMM</name>
<comment type="caution">
    <text evidence="6">The sequence shown here is derived from an EMBL/GenBank/DDBJ whole genome shotgun (WGS) entry which is preliminary data.</text>
</comment>
<evidence type="ECO:0000256" key="4">
    <source>
        <dbReference type="ARBA" id="ARBA00023014"/>
    </source>
</evidence>
<keyword evidence="3" id="KW-0408">Iron</keyword>
<dbReference type="PANTHER" id="PTHR43687:SF4">
    <property type="entry name" value="BLR5484 PROTEIN"/>
    <property type="match status" value="1"/>
</dbReference>
<protein>
    <submittedName>
        <fullName evidence="6">4Fe-4S dicluster domain-containing protein</fullName>
    </submittedName>
</protein>
<gene>
    <name evidence="6" type="ORF">D0544_02250</name>
</gene>
<dbReference type="InterPro" id="IPR017896">
    <property type="entry name" value="4Fe4S_Fe-S-bd"/>
</dbReference>